<keyword evidence="1" id="KW-0732">Signal</keyword>
<dbReference type="Proteomes" id="UP000770015">
    <property type="component" value="Unassembled WGS sequence"/>
</dbReference>
<dbReference type="PANTHER" id="PTHR36182">
    <property type="entry name" value="PROTEIN, PUTATIVE (AFU_ORTHOLOGUE AFUA_6G10930)-RELATED"/>
    <property type="match status" value="1"/>
</dbReference>
<dbReference type="Gene3D" id="2.70.50.70">
    <property type="match status" value="1"/>
</dbReference>
<accession>A0A9P8VFY1</accession>
<dbReference type="AlphaFoldDB" id="A0A9P8VFY1"/>
<comment type="caution">
    <text evidence="2">The sequence shown here is derived from an EMBL/GenBank/DDBJ whole genome shotgun (WGS) entry which is preliminary data.</text>
</comment>
<reference evidence="2" key="1">
    <citation type="journal article" date="2021" name="Nat. Commun.">
        <title>Genetic determinants of endophytism in the Arabidopsis root mycobiome.</title>
        <authorList>
            <person name="Mesny F."/>
            <person name="Miyauchi S."/>
            <person name="Thiergart T."/>
            <person name="Pickel B."/>
            <person name="Atanasova L."/>
            <person name="Karlsson M."/>
            <person name="Huettel B."/>
            <person name="Barry K.W."/>
            <person name="Haridas S."/>
            <person name="Chen C."/>
            <person name="Bauer D."/>
            <person name="Andreopoulos W."/>
            <person name="Pangilinan J."/>
            <person name="LaButti K."/>
            <person name="Riley R."/>
            <person name="Lipzen A."/>
            <person name="Clum A."/>
            <person name="Drula E."/>
            <person name="Henrissat B."/>
            <person name="Kohler A."/>
            <person name="Grigoriev I.V."/>
            <person name="Martin F.M."/>
            <person name="Hacquard S."/>
        </authorList>
    </citation>
    <scope>NUCLEOTIDE SEQUENCE</scope>
    <source>
        <strain evidence="2">MPI-SDFR-AT-0117</strain>
    </source>
</reference>
<keyword evidence="3" id="KW-1185">Reference proteome</keyword>
<evidence type="ECO:0000313" key="2">
    <source>
        <dbReference type="EMBL" id="KAH6689605.1"/>
    </source>
</evidence>
<feature type="chain" id="PRO_5040378202" evidence="1">
    <location>
        <begin position="19"/>
        <end position="305"/>
    </location>
</feature>
<dbReference type="OrthoDB" id="2342176at2759"/>
<evidence type="ECO:0000313" key="3">
    <source>
        <dbReference type="Proteomes" id="UP000770015"/>
    </source>
</evidence>
<gene>
    <name evidence="2" type="ORF">F5X68DRAFT_204035</name>
</gene>
<sequence length="305" mass="31687">MYAKTFSIISALASVATAHIKMSSPAPYGASSLNNSPLDPSGSDFPCKQRPGVYEAEGASNTYSLGSTGNNLAFIGSAVHGGGSCQISITYDAKPDKNSVWKVIKSIEGGCPARDTEGNLGDNAAMEVPYKYDFDIPSDIPAGTGTIAWTWFNKIGNREMYMNCAPLTLEGSGGSEAAYNALPDMFVANLQNLNTCTIPHGTDVQFPNPGQAVERLNGATAAVAGQRNQGAPTTGAGAQQVGSPCTNEGEWNCVAGTSFQRCASGTWSSVMQLAGGTSCTPGVGSSISMVVTRNGRTRPLRFRSA</sequence>
<protein>
    <submittedName>
        <fullName evidence="2">Uncharacterized protein</fullName>
    </submittedName>
</protein>
<feature type="signal peptide" evidence="1">
    <location>
        <begin position="1"/>
        <end position="18"/>
    </location>
</feature>
<proteinExistence type="predicted"/>
<evidence type="ECO:0000256" key="1">
    <source>
        <dbReference type="SAM" id="SignalP"/>
    </source>
</evidence>
<dbReference type="PANTHER" id="PTHR36182:SF2">
    <property type="entry name" value="LYTIC POLYSACCHARIDE MONOOXYGENASE"/>
    <property type="match status" value="1"/>
</dbReference>
<organism evidence="2 3">
    <name type="scientific">Plectosphaerella plurivora</name>
    <dbReference type="NCBI Taxonomy" id="936078"/>
    <lineage>
        <taxon>Eukaryota</taxon>
        <taxon>Fungi</taxon>
        <taxon>Dikarya</taxon>
        <taxon>Ascomycota</taxon>
        <taxon>Pezizomycotina</taxon>
        <taxon>Sordariomycetes</taxon>
        <taxon>Hypocreomycetidae</taxon>
        <taxon>Glomerellales</taxon>
        <taxon>Plectosphaerellaceae</taxon>
        <taxon>Plectosphaerella</taxon>
    </lineage>
</organism>
<name>A0A9P8VFY1_9PEZI</name>
<dbReference type="EMBL" id="JAGSXJ010000007">
    <property type="protein sequence ID" value="KAH6689605.1"/>
    <property type="molecule type" value="Genomic_DNA"/>
</dbReference>